<evidence type="ECO:0000313" key="2">
    <source>
        <dbReference type="EMBL" id="EPY24369.1"/>
    </source>
</evidence>
<protein>
    <submittedName>
        <fullName evidence="1">Uncharacterized protein</fullName>
    </submittedName>
</protein>
<evidence type="ECO:0000313" key="4">
    <source>
        <dbReference type="Proteomes" id="UP000015354"/>
    </source>
</evidence>
<name>S9V920_9TRYP</name>
<gene>
    <name evidence="3" type="ORF">STCU_06160</name>
    <name evidence="2" type="ORF">STCU_07215</name>
    <name evidence="1" type="ORF">STCU_07698</name>
</gene>
<reference evidence="1 4" key="1">
    <citation type="journal article" date="2013" name="PLoS ONE">
        <title>Predicting the Proteins of Angomonas deanei, Strigomonas culicis and Their Respective Endosymbionts Reveals New Aspects of the Trypanosomatidae Family.</title>
        <authorList>
            <person name="Motta M.C."/>
            <person name="Martins A.C."/>
            <person name="de Souza S.S."/>
            <person name="Catta-Preta C.M."/>
            <person name="Silva R."/>
            <person name="Klein C.C."/>
            <person name="de Almeida L.G."/>
            <person name="de Lima Cunha O."/>
            <person name="Ciapina L.P."/>
            <person name="Brocchi M."/>
            <person name="Colabardini A.C."/>
            <person name="de Araujo Lima B."/>
            <person name="Machado C.R."/>
            <person name="de Almeida Soares C.M."/>
            <person name="Probst C.M."/>
            <person name="de Menezes C.B."/>
            <person name="Thompson C.E."/>
            <person name="Bartholomeu D.C."/>
            <person name="Gradia D.F."/>
            <person name="Pavoni D.P."/>
            <person name="Grisard E.C."/>
            <person name="Fantinatti-Garboggini F."/>
            <person name="Marchini F.K."/>
            <person name="Rodrigues-Luiz G.F."/>
            <person name="Wagner G."/>
            <person name="Goldman G.H."/>
            <person name="Fietto J.L."/>
            <person name="Elias M.C."/>
            <person name="Goldman M.H."/>
            <person name="Sagot M.F."/>
            <person name="Pereira M."/>
            <person name="Stoco P.H."/>
            <person name="de Mendonca-Neto R.P."/>
            <person name="Teixeira S.M."/>
            <person name="Maciel T.E."/>
            <person name="de Oliveira Mendes T.A."/>
            <person name="Urmenyi T.P."/>
            <person name="de Souza W."/>
            <person name="Schenkman S."/>
            <person name="de Vasconcelos A.T."/>
        </authorList>
    </citation>
    <scope>NUCLEOTIDE SEQUENCE [LARGE SCALE GENOMIC DNA]</scope>
</reference>
<evidence type="ECO:0000313" key="3">
    <source>
        <dbReference type="EMBL" id="EPY26627.1"/>
    </source>
</evidence>
<keyword evidence="4" id="KW-1185">Reference proteome</keyword>
<reference evidence="1" key="2">
    <citation type="submission" date="2013-03" db="EMBL/GenBank/DDBJ databases">
        <authorList>
            <person name="Motta M.C.M."/>
            <person name="Martins A.C.A."/>
            <person name="Preta C.M.C.C."/>
            <person name="Silva R."/>
            <person name="de Souza S.S."/>
            <person name="Klein C.C."/>
            <person name="de Almeida L.G.P."/>
            <person name="Cunha O.L."/>
            <person name="Colabardini A.C."/>
            <person name="Lima B.A."/>
            <person name="Machado C.R."/>
            <person name="Soares C.M.A."/>
            <person name="de Menezes C.B.A."/>
            <person name="Bartolomeu D.C."/>
            <person name="Grisard E.C."/>
            <person name="Fantinatti-Garboggini F."/>
            <person name="Rodrigues-Luiz G.F."/>
            <person name="Wagner G."/>
            <person name="Goldman G.H."/>
            <person name="Fietto J.L.R."/>
            <person name="Ciapina L.P."/>
            <person name="Brocchi M."/>
            <person name="Elias M.C."/>
            <person name="Goldman M.H.S."/>
            <person name="Sagot M.-F."/>
            <person name="Pereira M."/>
            <person name="Stoco P.H."/>
            <person name="Teixeira S.M.R."/>
            <person name="de Mendonca-Neto R.P."/>
            <person name="Maciel T.E.F."/>
            <person name="Mendes T.A.O."/>
            <person name="Urmenyi T.P."/>
            <person name="Teixeira M.M.G."/>
            <person name="de Camargo E.F.P."/>
            <person name="de Sousa W."/>
            <person name="Schenkman S."/>
            <person name="de Vasconcelos A.T.R."/>
        </authorList>
    </citation>
    <scope>NUCLEOTIDE SEQUENCE</scope>
</reference>
<dbReference type="EMBL" id="ATMH01006160">
    <property type="protein sequence ID" value="EPY26627.1"/>
    <property type="molecule type" value="Genomic_DNA"/>
</dbReference>
<dbReference type="OrthoDB" id="257299at2759"/>
<dbReference type="AlphaFoldDB" id="S9V920"/>
<evidence type="ECO:0000313" key="1">
    <source>
        <dbReference type="EMBL" id="EPY23476.1"/>
    </source>
</evidence>
<sequence>MLVLVFPWGESHYLGPLTTAEVASARFCRKIPDTVALLLLEDTCIPSYELPPFPAEMLLKEHVKLILENEEFCGSLPSSHVQNLVREFPFYNEGMSRFKSWSVFVTFFSKHYGSWSLLCQENDQCVCPMVNALVAPAFEIRLVANRFHEECARFDLNRNFQRLQALQNLCEYVEPLSKSSKGADRNLTKAELRKLSSNSNFLLLNSVNYINILKMFSQKLFKVLFSPLHPITINKGEKGSLEASQLIST</sequence>
<accession>S9V920</accession>
<comment type="caution">
    <text evidence="1">The sequence shown here is derived from an EMBL/GenBank/DDBJ whole genome shotgun (WGS) entry which is preliminary data.</text>
</comment>
<dbReference type="EMBL" id="ATMH01007698">
    <property type="protein sequence ID" value="EPY23476.1"/>
    <property type="molecule type" value="Genomic_DNA"/>
</dbReference>
<organism evidence="1 4">
    <name type="scientific">Strigomonas culicis</name>
    <dbReference type="NCBI Taxonomy" id="28005"/>
    <lineage>
        <taxon>Eukaryota</taxon>
        <taxon>Discoba</taxon>
        <taxon>Euglenozoa</taxon>
        <taxon>Kinetoplastea</taxon>
        <taxon>Metakinetoplastina</taxon>
        <taxon>Trypanosomatida</taxon>
        <taxon>Trypanosomatidae</taxon>
        <taxon>Strigomonadinae</taxon>
        <taxon>Strigomonas</taxon>
    </lineage>
</organism>
<dbReference type="EMBL" id="ATMH01007215">
    <property type="protein sequence ID" value="EPY24369.1"/>
    <property type="molecule type" value="Genomic_DNA"/>
</dbReference>
<dbReference type="Proteomes" id="UP000015354">
    <property type="component" value="Unassembled WGS sequence"/>
</dbReference>
<proteinExistence type="predicted"/>